<dbReference type="Proteomes" id="UP001519887">
    <property type="component" value="Unassembled WGS sequence"/>
</dbReference>
<proteinExistence type="predicted"/>
<feature type="chain" id="PRO_5045328268" description="Lipoprotein" evidence="1">
    <location>
        <begin position="22"/>
        <end position="72"/>
    </location>
</feature>
<dbReference type="PROSITE" id="PS51257">
    <property type="entry name" value="PROKAR_LIPOPROTEIN"/>
    <property type="match status" value="1"/>
</dbReference>
<name>A0ABS7BZV9_9BACL</name>
<evidence type="ECO:0000313" key="3">
    <source>
        <dbReference type="Proteomes" id="UP001519887"/>
    </source>
</evidence>
<reference evidence="2 3" key="1">
    <citation type="submission" date="2021-07" db="EMBL/GenBank/DDBJ databases">
        <title>Paenibacillus radiodurans sp. nov., isolated from the southeastern edge of Tengger Desert.</title>
        <authorList>
            <person name="Zhang G."/>
        </authorList>
    </citation>
    <scope>NUCLEOTIDE SEQUENCE [LARGE SCALE GENOMIC DNA]</scope>
    <source>
        <strain evidence="2 3">CCM 7311</strain>
    </source>
</reference>
<gene>
    <name evidence="2" type="ORF">K0U00_09030</name>
</gene>
<evidence type="ECO:0000313" key="2">
    <source>
        <dbReference type="EMBL" id="MBW7454174.1"/>
    </source>
</evidence>
<organism evidence="2 3">
    <name type="scientific">Paenibacillus sepulcri</name>
    <dbReference type="NCBI Taxonomy" id="359917"/>
    <lineage>
        <taxon>Bacteria</taxon>
        <taxon>Bacillati</taxon>
        <taxon>Bacillota</taxon>
        <taxon>Bacilli</taxon>
        <taxon>Bacillales</taxon>
        <taxon>Paenibacillaceae</taxon>
        <taxon>Paenibacillus</taxon>
    </lineage>
</organism>
<evidence type="ECO:0000256" key="1">
    <source>
        <dbReference type="SAM" id="SignalP"/>
    </source>
</evidence>
<comment type="caution">
    <text evidence="2">The sequence shown here is derived from an EMBL/GenBank/DDBJ whole genome shotgun (WGS) entry which is preliminary data.</text>
</comment>
<dbReference type="EMBL" id="JAHZIK010000164">
    <property type="protein sequence ID" value="MBW7454174.1"/>
    <property type="molecule type" value="Genomic_DNA"/>
</dbReference>
<evidence type="ECO:0008006" key="4">
    <source>
        <dbReference type="Google" id="ProtNLM"/>
    </source>
</evidence>
<keyword evidence="3" id="KW-1185">Reference proteome</keyword>
<dbReference type="RefSeq" id="WP_210044440.1">
    <property type="nucleotide sequence ID" value="NZ_JBHLVU010000004.1"/>
</dbReference>
<keyword evidence="1" id="KW-0732">Signal</keyword>
<accession>A0ABS7BZV9</accession>
<protein>
    <recommendedName>
        <fullName evidence="4">Lipoprotein</fullName>
    </recommendedName>
</protein>
<sequence>MKKIFLSLVLLLFLCACQNQFNSKGWLDNPEKRNSMVDNLLDNYDLKGKTEDEIISLLGEPEQKIDQPVPAV</sequence>
<feature type="signal peptide" evidence="1">
    <location>
        <begin position="1"/>
        <end position="21"/>
    </location>
</feature>